<dbReference type="PANTHER" id="PTHR12215">
    <property type="entry name" value="PHOSPHOPANTETHEINE TRANSFERASE"/>
    <property type="match status" value="1"/>
</dbReference>
<dbReference type="EMBL" id="CP032519">
    <property type="protein sequence ID" value="QEZ46772.1"/>
    <property type="molecule type" value="Genomic_DNA"/>
</dbReference>
<dbReference type="InterPro" id="IPR037143">
    <property type="entry name" value="4-PPantetheinyl_Trfase_dom_sf"/>
</dbReference>
<dbReference type="GO" id="GO:0005829">
    <property type="term" value="C:cytosol"/>
    <property type="evidence" value="ECO:0007669"/>
    <property type="project" value="TreeGrafter"/>
</dbReference>
<evidence type="ECO:0000256" key="2">
    <source>
        <dbReference type="ARBA" id="ARBA00022679"/>
    </source>
</evidence>
<dbReference type="Pfam" id="PF01648">
    <property type="entry name" value="ACPS"/>
    <property type="match status" value="1"/>
</dbReference>
<dbReference type="Gene3D" id="3.90.470.20">
    <property type="entry name" value="4'-phosphopantetheinyl transferase domain"/>
    <property type="match status" value="1"/>
</dbReference>
<dbReference type="GO" id="GO:0000287">
    <property type="term" value="F:magnesium ion binding"/>
    <property type="evidence" value="ECO:0007669"/>
    <property type="project" value="InterPro"/>
</dbReference>
<evidence type="ECO:0000256" key="1">
    <source>
        <dbReference type="ARBA" id="ARBA00010990"/>
    </source>
</evidence>
<reference evidence="4 5" key="1">
    <citation type="submission" date="2018-09" db="EMBL/GenBank/DDBJ databases">
        <title>Complete genome sequence of Cupriavidus oxalaticus T2, a bacterium capable of phenol tolerance and degradation.</title>
        <authorList>
            <person name="Yan J."/>
        </authorList>
    </citation>
    <scope>NUCLEOTIDE SEQUENCE [LARGE SCALE GENOMIC DNA]</scope>
    <source>
        <strain evidence="4 5">T2</strain>
    </source>
</reference>
<dbReference type="AlphaFoldDB" id="A0A5P3VMY5"/>
<dbReference type="GO" id="GO:0019878">
    <property type="term" value="P:lysine biosynthetic process via aminoadipic acid"/>
    <property type="evidence" value="ECO:0007669"/>
    <property type="project" value="TreeGrafter"/>
</dbReference>
<dbReference type="SUPFAM" id="SSF56214">
    <property type="entry name" value="4'-phosphopantetheinyl transferase"/>
    <property type="match status" value="2"/>
</dbReference>
<dbReference type="Proteomes" id="UP000325743">
    <property type="component" value="Chromosome 2"/>
</dbReference>
<name>A0A5P3VMY5_9BURK</name>
<dbReference type="InterPro" id="IPR050559">
    <property type="entry name" value="P-Pant_transferase_sf"/>
</dbReference>
<evidence type="ECO:0000313" key="4">
    <source>
        <dbReference type="EMBL" id="QEZ46772.1"/>
    </source>
</evidence>
<protein>
    <submittedName>
        <fullName evidence="4">4'-phosphopantetheinyl transferase superfamily protein</fullName>
    </submittedName>
</protein>
<dbReference type="InterPro" id="IPR008278">
    <property type="entry name" value="4-PPantetheinyl_Trfase_dom"/>
</dbReference>
<accession>A0A5P3VMY5</accession>
<dbReference type="GO" id="GO:0008897">
    <property type="term" value="F:holo-[acyl-carrier-protein] synthase activity"/>
    <property type="evidence" value="ECO:0007669"/>
    <property type="project" value="InterPro"/>
</dbReference>
<dbReference type="PANTHER" id="PTHR12215:SF10">
    <property type="entry name" value="L-AMINOADIPATE-SEMIALDEHYDE DEHYDROGENASE-PHOSPHOPANTETHEINYL TRANSFERASE"/>
    <property type="match status" value="1"/>
</dbReference>
<organism evidence="4 5">
    <name type="scientific">Cupriavidus oxalaticus</name>
    <dbReference type="NCBI Taxonomy" id="96344"/>
    <lineage>
        <taxon>Bacteria</taxon>
        <taxon>Pseudomonadati</taxon>
        <taxon>Pseudomonadota</taxon>
        <taxon>Betaproteobacteria</taxon>
        <taxon>Burkholderiales</taxon>
        <taxon>Burkholderiaceae</taxon>
        <taxon>Cupriavidus</taxon>
    </lineage>
</organism>
<gene>
    <name evidence="4" type="ORF">D2917_21470</name>
</gene>
<comment type="similarity">
    <text evidence="1">Belongs to the P-Pant transferase superfamily. Gsp/Sfp/HetI/AcpT family.</text>
</comment>
<evidence type="ECO:0000313" key="5">
    <source>
        <dbReference type="Proteomes" id="UP000325743"/>
    </source>
</evidence>
<keyword evidence="2 4" id="KW-0808">Transferase</keyword>
<evidence type="ECO:0000259" key="3">
    <source>
        <dbReference type="Pfam" id="PF01648"/>
    </source>
</evidence>
<sequence>MSASDKEPLVWLDCAAIPKTGPVHAAIGSSVSVLAGIEGIELLDAGVRHRFNTLKRETDRQDFLAARVLAKLAMGKVTGLRPALISIEQSCADCNGLGHGKPFFPSHPELSVSWSHQNGIVMAAVSSFDIGVDVETLSSIPVDPDFAKNVLSNGEMDIFNRLPAASFDSASLKQLYVARQWVRKEAIIKLGGCSLDRLSELDLGELEFPDFSLGAFHRINSGCVYAMMDVAIANPACLAALVWRAKTRGAY</sequence>
<proteinExistence type="inferred from homology"/>
<feature type="domain" description="4'-phosphopantetheinyl transferase" evidence="3">
    <location>
        <begin position="130"/>
        <end position="215"/>
    </location>
</feature>